<evidence type="ECO:0000313" key="7">
    <source>
        <dbReference type="EMBL" id="MDZ5474521.1"/>
    </source>
</evidence>
<comment type="caution">
    <text evidence="7">The sequence shown here is derived from an EMBL/GenBank/DDBJ whole genome shotgun (WGS) entry which is preliminary data.</text>
</comment>
<evidence type="ECO:0000256" key="1">
    <source>
        <dbReference type="ARBA" id="ARBA00004651"/>
    </source>
</evidence>
<feature type="transmembrane region" description="Helical" evidence="6">
    <location>
        <begin position="91"/>
        <end position="109"/>
    </location>
</feature>
<name>A0ABU5J574_9BACI</name>
<accession>A0ABU5J574</accession>
<keyword evidence="2" id="KW-1003">Cell membrane</keyword>
<keyword evidence="5 6" id="KW-0472">Membrane</keyword>
<evidence type="ECO:0000256" key="6">
    <source>
        <dbReference type="SAM" id="Phobius"/>
    </source>
</evidence>
<dbReference type="Pfam" id="PF03788">
    <property type="entry name" value="LrgA"/>
    <property type="match status" value="1"/>
</dbReference>
<feature type="transmembrane region" description="Helical" evidence="6">
    <location>
        <begin position="36"/>
        <end position="55"/>
    </location>
</feature>
<keyword evidence="4 6" id="KW-1133">Transmembrane helix</keyword>
<evidence type="ECO:0000256" key="5">
    <source>
        <dbReference type="ARBA" id="ARBA00023136"/>
    </source>
</evidence>
<evidence type="ECO:0000256" key="3">
    <source>
        <dbReference type="ARBA" id="ARBA00022692"/>
    </source>
</evidence>
<evidence type="ECO:0000313" key="8">
    <source>
        <dbReference type="Proteomes" id="UP001290455"/>
    </source>
</evidence>
<keyword evidence="3 6" id="KW-0812">Transmembrane</keyword>
<keyword evidence="8" id="KW-1185">Reference proteome</keyword>
<organism evidence="7 8">
    <name type="scientific">Robertmurraya mangrovi</name>
    <dbReference type="NCBI Taxonomy" id="3098077"/>
    <lineage>
        <taxon>Bacteria</taxon>
        <taxon>Bacillati</taxon>
        <taxon>Bacillota</taxon>
        <taxon>Bacilli</taxon>
        <taxon>Bacillales</taxon>
        <taxon>Bacillaceae</taxon>
        <taxon>Robertmurraya</taxon>
    </lineage>
</organism>
<gene>
    <name evidence="7" type="ORF">SM124_22860</name>
</gene>
<feature type="transmembrane region" description="Helical" evidence="6">
    <location>
        <begin position="67"/>
        <end position="85"/>
    </location>
</feature>
<dbReference type="EMBL" id="JAXOFX010000027">
    <property type="protein sequence ID" value="MDZ5474521.1"/>
    <property type="molecule type" value="Genomic_DNA"/>
</dbReference>
<dbReference type="PANTHER" id="PTHR33931:SF2">
    <property type="entry name" value="HOLIN-LIKE PROTEIN CIDA"/>
    <property type="match status" value="1"/>
</dbReference>
<dbReference type="PANTHER" id="PTHR33931">
    <property type="entry name" value="HOLIN-LIKE PROTEIN CIDA-RELATED"/>
    <property type="match status" value="1"/>
</dbReference>
<proteinExistence type="predicted"/>
<sequence length="130" mass="14346">MKKLLKLLIQLFILLVFNQVGIILVDSFHIPLPGNVLGMVLLFLCLLTGIVKLSWVDETSTILIKHLAFFFIPISVGLMTLGSIFMYNGFALLTVITISAFIGIILSGLSSQFFVKKRGGIEVESAHNHI</sequence>
<comment type="subcellular location">
    <subcellularLocation>
        <location evidence="1">Cell membrane</location>
        <topology evidence="1">Multi-pass membrane protein</topology>
    </subcellularLocation>
</comment>
<dbReference type="Proteomes" id="UP001290455">
    <property type="component" value="Unassembled WGS sequence"/>
</dbReference>
<feature type="transmembrane region" description="Helical" evidence="6">
    <location>
        <begin position="7"/>
        <end position="30"/>
    </location>
</feature>
<protein>
    <submittedName>
        <fullName evidence="7">CidA/LrgA family protein</fullName>
    </submittedName>
</protein>
<reference evidence="7 8" key="1">
    <citation type="submission" date="2023-11" db="EMBL/GenBank/DDBJ databases">
        <title>Bacillus jintuensis, isolated from a mudflat on the Beibu Gulf coast.</title>
        <authorList>
            <person name="Li M."/>
        </authorList>
    </citation>
    <scope>NUCLEOTIDE SEQUENCE [LARGE SCALE GENOMIC DNA]</scope>
    <source>
        <strain evidence="7 8">31A1R</strain>
    </source>
</reference>
<dbReference type="InterPro" id="IPR005538">
    <property type="entry name" value="LrgA/CidA"/>
</dbReference>
<evidence type="ECO:0000256" key="2">
    <source>
        <dbReference type="ARBA" id="ARBA00022475"/>
    </source>
</evidence>
<evidence type="ECO:0000256" key="4">
    <source>
        <dbReference type="ARBA" id="ARBA00022989"/>
    </source>
</evidence>
<dbReference type="RefSeq" id="WP_322448803.1">
    <property type="nucleotide sequence ID" value="NZ_JAXOFX010000027.1"/>
</dbReference>